<dbReference type="CDD" id="cd06267">
    <property type="entry name" value="PBP1_LacI_sugar_binding-like"/>
    <property type="match status" value="1"/>
</dbReference>
<dbReference type="SMART" id="SM00354">
    <property type="entry name" value="HTH_LACI"/>
    <property type="match status" value="1"/>
</dbReference>
<dbReference type="OrthoDB" id="355989at2"/>
<protein>
    <submittedName>
        <fullName evidence="5">LacI family transcriptional regulator</fullName>
    </submittedName>
</protein>
<dbReference type="Proteomes" id="UP000323824">
    <property type="component" value="Chromosome"/>
</dbReference>
<dbReference type="PROSITE" id="PS50932">
    <property type="entry name" value="HTH_LACI_2"/>
    <property type="match status" value="1"/>
</dbReference>
<dbReference type="Gene3D" id="3.40.50.2300">
    <property type="match status" value="2"/>
</dbReference>
<sequence length="329" mass="36216">MNIYEIAKKAGVSTATVSRVINNSPKVSEKTRAKINKLMEEENYIPSAFARGLSGSSVKSIGILTIDIRDQYFASVIHSLEQELSLHKYNVILCNTGGESDTQRNYISLLMQKKIDILILVGSVFKYDELKEVIKSVSIKVPVIIVNESVEGDNIYSIVSNEGEGIEKLVLYLKELGHREFVYIKTSDSYSAKRKVKGFRNSTDNSAILIGENSLDSTAVLANKILDLEIRPSAIVCDEDITALGIIQQLTKRGFSIPIDFTVTGFNNLIFSQCSNPLITTIDSKSSAMGLSAARLALDILEKRNVPTLSTINTKLIIRESSSVNTRGV</sequence>
<evidence type="ECO:0000313" key="5">
    <source>
        <dbReference type="EMBL" id="QEN04309.1"/>
    </source>
</evidence>
<dbReference type="InterPro" id="IPR000843">
    <property type="entry name" value="HTH_LacI"/>
</dbReference>
<evidence type="ECO:0000256" key="2">
    <source>
        <dbReference type="ARBA" id="ARBA00023125"/>
    </source>
</evidence>
<dbReference type="Pfam" id="PF00532">
    <property type="entry name" value="Peripla_BP_1"/>
    <property type="match status" value="1"/>
</dbReference>
<keyword evidence="3" id="KW-0804">Transcription</keyword>
<keyword evidence="1" id="KW-0805">Transcription regulation</keyword>
<dbReference type="PROSITE" id="PS00356">
    <property type="entry name" value="HTH_LACI_1"/>
    <property type="match status" value="1"/>
</dbReference>
<evidence type="ECO:0000256" key="3">
    <source>
        <dbReference type="ARBA" id="ARBA00023163"/>
    </source>
</evidence>
<dbReference type="GO" id="GO:0003700">
    <property type="term" value="F:DNA-binding transcription factor activity"/>
    <property type="evidence" value="ECO:0007669"/>
    <property type="project" value="TreeGrafter"/>
</dbReference>
<reference evidence="5 6" key="2">
    <citation type="submission" date="2019-09" db="EMBL/GenBank/DDBJ databases">
        <title>Complete Genome Sequence and Methylome Analysis of free living Spirochaetas.</title>
        <authorList>
            <person name="Leshcheva N."/>
            <person name="Mikheeva N."/>
        </authorList>
    </citation>
    <scope>NUCLEOTIDE SEQUENCE [LARGE SCALE GENOMIC DNA]</scope>
    <source>
        <strain evidence="5 6">P</strain>
    </source>
</reference>
<reference evidence="5 6" key="1">
    <citation type="submission" date="2019-02" db="EMBL/GenBank/DDBJ databases">
        <authorList>
            <person name="Fomenkov A."/>
            <person name="Dubinina G."/>
            <person name="Grabovich M."/>
            <person name="Vincze T."/>
            <person name="Roberts R.J."/>
        </authorList>
    </citation>
    <scope>NUCLEOTIDE SEQUENCE [LARGE SCALE GENOMIC DNA]</scope>
    <source>
        <strain evidence="5 6">P</strain>
    </source>
</reference>
<evidence type="ECO:0000313" key="6">
    <source>
        <dbReference type="Proteomes" id="UP000323824"/>
    </source>
</evidence>
<name>A0A5C1QBR5_9SPIO</name>
<dbReference type="PRINTS" id="PR00036">
    <property type="entry name" value="HTHLACI"/>
</dbReference>
<accession>A0A5C1QBR5</accession>
<gene>
    <name evidence="5" type="ORF">EW093_06205</name>
</gene>
<keyword evidence="2" id="KW-0238">DNA-binding</keyword>
<dbReference type="Gene3D" id="1.10.260.40">
    <property type="entry name" value="lambda repressor-like DNA-binding domains"/>
    <property type="match status" value="1"/>
</dbReference>
<dbReference type="PANTHER" id="PTHR30146:SF109">
    <property type="entry name" value="HTH-TYPE TRANSCRIPTIONAL REGULATOR GALS"/>
    <property type="match status" value="1"/>
</dbReference>
<dbReference type="GO" id="GO:0000976">
    <property type="term" value="F:transcription cis-regulatory region binding"/>
    <property type="evidence" value="ECO:0007669"/>
    <property type="project" value="TreeGrafter"/>
</dbReference>
<dbReference type="InterPro" id="IPR010982">
    <property type="entry name" value="Lambda_DNA-bd_dom_sf"/>
</dbReference>
<proteinExistence type="predicted"/>
<dbReference type="SUPFAM" id="SSF47413">
    <property type="entry name" value="lambda repressor-like DNA-binding domains"/>
    <property type="match status" value="1"/>
</dbReference>
<dbReference type="PANTHER" id="PTHR30146">
    <property type="entry name" value="LACI-RELATED TRANSCRIPTIONAL REPRESSOR"/>
    <property type="match status" value="1"/>
</dbReference>
<dbReference type="KEGG" id="sper:EW093_06205"/>
<organism evidence="5 6">
    <name type="scientific">Thiospirochaeta perfilievii</name>
    <dbReference type="NCBI Taxonomy" id="252967"/>
    <lineage>
        <taxon>Bacteria</taxon>
        <taxon>Pseudomonadati</taxon>
        <taxon>Spirochaetota</taxon>
        <taxon>Spirochaetia</taxon>
        <taxon>Spirochaetales</taxon>
        <taxon>Spirochaetaceae</taxon>
        <taxon>Thiospirochaeta</taxon>
    </lineage>
</organism>
<feature type="domain" description="HTH lacI-type" evidence="4">
    <location>
        <begin position="1"/>
        <end position="55"/>
    </location>
</feature>
<dbReference type="Pfam" id="PF00356">
    <property type="entry name" value="LacI"/>
    <property type="match status" value="1"/>
</dbReference>
<dbReference type="AlphaFoldDB" id="A0A5C1QBR5"/>
<evidence type="ECO:0000256" key="1">
    <source>
        <dbReference type="ARBA" id="ARBA00023015"/>
    </source>
</evidence>
<evidence type="ECO:0000259" key="4">
    <source>
        <dbReference type="PROSITE" id="PS50932"/>
    </source>
</evidence>
<dbReference type="InterPro" id="IPR028082">
    <property type="entry name" value="Peripla_BP_I"/>
</dbReference>
<dbReference type="EMBL" id="CP035807">
    <property type="protein sequence ID" value="QEN04309.1"/>
    <property type="molecule type" value="Genomic_DNA"/>
</dbReference>
<dbReference type="RefSeq" id="WP_149567557.1">
    <property type="nucleotide sequence ID" value="NZ_CP035807.1"/>
</dbReference>
<dbReference type="SUPFAM" id="SSF53822">
    <property type="entry name" value="Periplasmic binding protein-like I"/>
    <property type="match status" value="1"/>
</dbReference>
<keyword evidence="6" id="KW-1185">Reference proteome</keyword>
<dbReference type="InterPro" id="IPR001761">
    <property type="entry name" value="Peripla_BP/Lac1_sug-bd_dom"/>
</dbReference>
<dbReference type="CDD" id="cd01392">
    <property type="entry name" value="HTH_LacI"/>
    <property type="match status" value="1"/>
</dbReference>